<proteinExistence type="predicted"/>
<evidence type="ECO:0000313" key="2">
    <source>
        <dbReference type="EMBL" id="GAE86759.1"/>
    </source>
</evidence>
<keyword evidence="1" id="KW-1133">Transmembrane helix</keyword>
<sequence length="74" mass="8227">MELWDLATLKFALLELPYFPGPDKVLSVFRDDWQLLLISTLHSIRLMFIAYLIGVSLGLVTGITMAGAKRSTTG</sequence>
<name>W4V1Z3_9FIRM</name>
<dbReference type="Proteomes" id="UP000019109">
    <property type="component" value="Unassembled WGS sequence"/>
</dbReference>
<reference evidence="2" key="1">
    <citation type="journal article" date="2014" name="Genome Announc.">
        <title>Draft Genome Sequence of Clostridium straminisolvens Strain JCM 21531T, Isolated from a Cellulose-Degrading Bacterial Community.</title>
        <authorList>
            <person name="Yuki M."/>
            <person name="Oshima K."/>
            <person name="Suda W."/>
            <person name="Sakamoto M."/>
            <person name="Kitamura K."/>
            <person name="Iida T."/>
            <person name="Hattori M."/>
            <person name="Ohkuma M."/>
        </authorList>
    </citation>
    <scope>NUCLEOTIDE SEQUENCE [LARGE SCALE GENOMIC DNA]</scope>
    <source>
        <strain evidence="2">JCM 21531</strain>
    </source>
</reference>
<keyword evidence="1" id="KW-0472">Membrane</keyword>
<keyword evidence="3" id="KW-1185">Reference proteome</keyword>
<comment type="caution">
    <text evidence="2">The sequence shown here is derived from an EMBL/GenBank/DDBJ whole genome shotgun (WGS) entry which is preliminary data.</text>
</comment>
<gene>
    <name evidence="2" type="ORF">JCM21531_82</name>
</gene>
<evidence type="ECO:0000313" key="3">
    <source>
        <dbReference type="Proteomes" id="UP000019109"/>
    </source>
</evidence>
<keyword evidence="1" id="KW-0812">Transmembrane</keyword>
<organism evidence="2 3">
    <name type="scientific">Acetivibrio straminisolvens JCM 21531</name>
    <dbReference type="NCBI Taxonomy" id="1294263"/>
    <lineage>
        <taxon>Bacteria</taxon>
        <taxon>Bacillati</taxon>
        <taxon>Bacillota</taxon>
        <taxon>Clostridia</taxon>
        <taxon>Eubacteriales</taxon>
        <taxon>Oscillospiraceae</taxon>
        <taxon>Acetivibrio</taxon>
    </lineage>
</organism>
<feature type="transmembrane region" description="Helical" evidence="1">
    <location>
        <begin position="46"/>
        <end position="68"/>
    </location>
</feature>
<dbReference type="AlphaFoldDB" id="W4V1Z3"/>
<dbReference type="STRING" id="1294263.JCM21531_82"/>
<protein>
    <submittedName>
        <fullName evidence="2">ABC-type nitrate/sulfonate/bicarbonate transport system</fullName>
    </submittedName>
</protein>
<dbReference type="EMBL" id="BAVR01000001">
    <property type="protein sequence ID" value="GAE86759.1"/>
    <property type="molecule type" value="Genomic_DNA"/>
</dbReference>
<accession>W4V1Z3</accession>
<evidence type="ECO:0000256" key="1">
    <source>
        <dbReference type="SAM" id="Phobius"/>
    </source>
</evidence>